<organism evidence="1 2">
    <name type="scientific">Desulfonema magnum</name>
    <dbReference type="NCBI Taxonomy" id="45655"/>
    <lineage>
        <taxon>Bacteria</taxon>
        <taxon>Pseudomonadati</taxon>
        <taxon>Thermodesulfobacteriota</taxon>
        <taxon>Desulfobacteria</taxon>
        <taxon>Desulfobacterales</taxon>
        <taxon>Desulfococcaceae</taxon>
        <taxon>Desulfonema</taxon>
    </lineage>
</organism>
<protein>
    <submittedName>
        <fullName evidence="1">Uncharacterized protein</fullName>
    </submittedName>
</protein>
<reference evidence="1" key="1">
    <citation type="journal article" date="2021" name="Microb. Physiol.">
        <title>Proteogenomic Insights into the Physiology of Marine, Sulfate-Reducing, Filamentous Desulfonema limicola and Desulfonema magnum.</title>
        <authorList>
            <person name="Schnaars V."/>
            <person name="Wohlbrand L."/>
            <person name="Scheve S."/>
            <person name="Hinrichs C."/>
            <person name="Reinhardt R."/>
            <person name="Rabus R."/>
        </authorList>
    </citation>
    <scope>NUCLEOTIDE SEQUENCE</scope>
    <source>
        <strain evidence="1">4be13</strain>
    </source>
</reference>
<sequence>MVKTDKKPGFSKWIYMVKRLNSFLIIPLLIQNPCNDK</sequence>
<accession>A0A975BIS5</accession>
<evidence type="ECO:0000313" key="1">
    <source>
        <dbReference type="EMBL" id="QTA85855.1"/>
    </source>
</evidence>
<dbReference type="EMBL" id="CP061800">
    <property type="protein sequence ID" value="QTA85855.1"/>
    <property type="molecule type" value="Genomic_DNA"/>
</dbReference>
<name>A0A975BIS5_9BACT</name>
<gene>
    <name evidence="1" type="ORF">dnm_018700</name>
</gene>
<proteinExistence type="predicted"/>
<dbReference type="KEGG" id="dmm:dnm_018700"/>
<dbReference type="AlphaFoldDB" id="A0A975BIS5"/>
<evidence type="ECO:0000313" key="2">
    <source>
        <dbReference type="Proteomes" id="UP000663722"/>
    </source>
</evidence>
<dbReference type="Proteomes" id="UP000663722">
    <property type="component" value="Chromosome"/>
</dbReference>
<keyword evidence="2" id="KW-1185">Reference proteome</keyword>